<evidence type="ECO:0000256" key="1">
    <source>
        <dbReference type="SAM" id="Phobius"/>
    </source>
</evidence>
<protein>
    <submittedName>
        <fullName evidence="2">DUF2975 domain-containing protein</fullName>
    </submittedName>
</protein>
<reference evidence="3" key="1">
    <citation type="journal article" date="2019" name="Int. J. Syst. Evol. Microbiol.">
        <title>The Global Catalogue of Microorganisms (GCM) 10K type strain sequencing project: providing services to taxonomists for standard genome sequencing and annotation.</title>
        <authorList>
            <consortium name="The Broad Institute Genomics Platform"/>
            <consortium name="The Broad Institute Genome Sequencing Center for Infectious Disease"/>
            <person name="Wu L."/>
            <person name="Ma J."/>
        </authorList>
    </citation>
    <scope>NUCLEOTIDE SEQUENCE [LARGE SCALE GENOMIC DNA]</scope>
    <source>
        <strain evidence="3">CCM 8936</strain>
    </source>
</reference>
<comment type="caution">
    <text evidence="2">The sequence shown here is derived from an EMBL/GenBank/DDBJ whole genome shotgun (WGS) entry which is preliminary data.</text>
</comment>
<gene>
    <name evidence="2" type="ORF">ACFQ42_02280</name>
</gene>
<name>A0ABW4BS40_9LACO</name>
<proteinExistence type="predicted"/>
<sequence>MKKLTTFLRLSLCIMLFFLTLITVFMFPNVLSFMIQVKTAPSLIILFGIGTYASAIGAYTIIFFAWRLLYLIDHDKAFSNSSLFSLNKIKWIGFSIAVIYILLIPSVVTMENAECNPLSTITNIFLIGLGVTIGIFANVLERICNHVVKFETENELTI</sequence>
<keyword evidence="1" id="KW-1133">Transmembrane helix</keyword>
<feature type="transmembrane region" description="Helical" evidence="1">
    <location>
        <begin position="43"/>
        <end position="70"/>
    </location>
</feature>
<dbReference type="RefSeq" id="WP_125674653.1">
    <property type="nucleotide sequence ID" value="NZ_JBHTOI010000005.1"/>
</dbReference>
<organism evidence="2 3">
    <name type="scientific">Companilactobacillus keshanensis</name>
    <dbReference type="NCBI Taxonomy" id="2486003"/>
    <lineage>
        <taxon>Bacteria</taxon>
        <taxon>Bacillati</taxon>
        <taxon>Bacillota</taxon>
        <taxon>Bacilli</taxon>
        <taxon>Lactobacillales</taxon>
        <taxon>Lactobacillaceae</taxon>
        <taxon>Companilactobacillus</taxon>
    </lineage>
</organism>
<keyword evidence="3" id="KW-1185">Reference proteome</keyword>
<keyword evidence="1" id="KW-0812">Transmembrane</keyword>
<dbReference type="EMBL" id="JBHTOI010000005">
    <property type="protein sequence ID" value="MFD1417588.1"/>
    <property type="molecule type" value="Genomic_DNA"/>
</dbReference>
<dbReference type="Pfam" id="PF11188">
    <property type="entry name" value="DUF2975"/>
    <property type="match status" value="1"/>
</dbReference>
<accession>A0ABW4BS40</accession>
<evidence type="ECO:0000313" key="2">
    <source>
        <dbReference type="EMBL" id="MFD1417588.1"/>
    </source>
</evidence>
<feature type="transmembrane region" description="Helical" evidence="1">
    <location>
        <begin position="91"/>
        <end position="108"/>
    </location>
</feature>
<dbReference type="Proteomes" id="UP001597251">
    <property type="component" value="Unassembled WGS sequence"/>
</dbReference>
<evidence type="ECO:0000313" key="3">
    <source>
        <dbReference type="Proteomes" id="UP001597251"/>
    </source>
</evidence>
<feature type="transmembrane region" description="Helical" evidence="1">
    <location>
        <begin position="120"/>
        <end position="140"/>
    </location>
</feature>
<dbReference type="InterPro" id="IPR021354">
    <property type="entry name" value="DUF2975"/>
</dbReference>
<keyword evidence="1" id="KW-0472">Membrane</keyword>
<feature type="transmembrane region" description="Helical" evidence="1">
    <location>
        <begin position="7"/>
        <end position="31"/>
    </location>
</feature>